<evidence type="ECO:0000256" key="2">
    <source>
        <dbReference type="SAM" id="MobiDB-lite"/>
    </source>
</evidence>
<dbReference type="AlphaFoldDB" id="A0AA89C6J0"/>
<name>A0AA89C6J0_PINIB</name>
<keyword evidence="1" id="KW-0862">Zinc</keyword>
<dbReference type="InterPro" id="IPR013830">
    <property type="entry name" value="SGNH_hydro"/>
</dbReference>
<dbReference type="InterPro" id="IPR036875">
    <property type="entry name" value="Znf_CCHC_sf"/>
</dbReference>
<dbReference type="CDD" id="cd00229">
    <property type="entry name" value="SGNH_hydrolase"/>
    <property type="match status" value="1"/>
</dbReference>
<evidence type="ECO:0000313" key="5">
    <source>
        <dbReference type="Proteomes" id="UP001186944"/>
    </source>
</evidence>
<sequence length="480" mass="54243">MSKVNRQVLSRELSLHFGHRYLGGVKYEVVLESLENEIDLEDIKSIQITEKDCVITVSEQSAKDKLLRVGLNIKDKFVKFFSVEKEITNVTIKDAPYEMSDSVICSFMTKYGEVVPGSIRHGQVTFKNITIDNGTRYVQLLNCAPSLPNNATFGSFPVRIFADNGRTPCVYCGFSTHPSYKCDRKHMRQKACYICQEETHLKKDCPQNTKYSERLCYECNEPGHIRRNCPNTQENELVMYGEYASEIREGREADEAERNEVLLDNAKPLEKCVILGASNCKRCIIEDDSVVNASVSRTTIADVTENIALAHSKISDISNVEKVVVCLGTNDVTRNKSKPDKINVNITKTAEIIKKTFENAEIALCTIISRRGKSVHVQELNTTTSTVNEFIKTVCEEDEELKLIDLNAVFTKEGIANQTLYDQHDSSGVHVNELGAKLMLENFNKFFSKMDQNERKRSRAISSTTSTPSPNVRKEKKCRV</sequence>
<keyword evidence="1" id="KW-0479">Metal-binding</keyword>
<dbReference type="Pfam" id="PF00098">
    <property type="entry name" value="zf-CCHC"/>
    <property type="match status" value="2"/>
</dbReference>
<dbReference type="SUPFAM" id="SSF52266">
    <property type="entry name" value="SGNH hydrolase"/>
    <property type="match status" value="1"/>
</dbReference>
<dbReference type="InterPro" id="IPR036514">
    <property type="entry name" value="SGNH_hydro_sf"/>
</dbReference>
<evidence type="ECO:0000256" key="1">
    <source>
        <dbReference type="PROSITE-ProRule" id="PRU00047"/>
    </source>
</evidence>
<dbReference type="Gene3D" id="4.10.60.10">
    <property type="entry name" value="Zinc finger, CCHC-type"/>
    <property type="match status" value="2"/>
</dbReference>
<protein>
    <recommendedName>
        <fullName evidence="3">CCHC-type domain-containing protein</fullName>
    </recommendedName>
</protein>
<dbReference type="Proteomes" id="UP001186944">
    <property type="component" value="Unassembled WGS sequence"/>
</dbReference>
<keyword evidence="1" id="KW-0863">Zinc-finger</keyword>
<reference evidence="4" key="1">
    <citation type="submission" date="2019-08" db="EMBL/GenBank/DDBJ databases">
        <title>The improved chromosome-level genome for the pearl oyster Pinctada fucata martensii using PacBio sequencing and Hi-C.</title>
        <authorList>
            <person name="Zheng Z."/>
        </authorList>
    </citation>
    <scope>NUCLEOTIDE SEQUENCE</scope>
    <source>
        <strain evidence="4">ZZ-2019</strain>
        <tissue evidence="4">Adductor muscle</tissue>
    </source>
</reference>
<dbReference type="EMBL" id="VSWD01000005">
    <property type="protein sequence ID" value="KAK3102824.1"/>
    <property type="molecule type" value="Genomic_DNA"/>
</dbReference>
<dbReference type="Pfam" id="PF13472">
    <property type="entry name" value="Lipase_GDSL_2"/>
    <property type="match status" value="1"/>
</dbReference>
<dbReference type="Gene3D" id="3.40.50.1110">
    <property type="entry name" value="SGNH hydrolase"/>
    <property type="match status" value="1"/>
</dbReference>
<dbReference type="PROSITE" id="PS50158">
    <property type="entry name" value="ZF_CCHC"/>
    <property type="match status" value="2"/>
</dbReference>
<accession>A0AA89C6J0</accession>
<keyword evidence="5" id="KW-1185">Reference proteome</keyword>
<proteinExistence type="predicted"/>
<evidence type="ECO:0000259" key="3">
    <source>
        <dbReference type="PROSITE" id="PS50158"/>
    </source>
</evidence>
<gene>
    <name evidence="4" type="ORF">FSP39_014202</name>
</gene>
<evidence type="ECO:0000313" key="4">
    <source>
        <dbReference type="EMBL" id="KAK3102824.1"/>
    </source>
</evidence>
<feature type="compositionally biased region" description="Polar residues" evidence="2">
    <location>
        <begin position="460"/>
        <end position="470"/>
    </location>
</feature>
<dbReference type="SMART" id="SM00343">
    <property type="entry name" value="ZnF_C2HC"/>
    <property type="match status" value="3"/>
</dbReference>
<dbReference type="GO" id="GO:0003676">
    <property type="term" value="F:nucleic acid binding"/>
    <property type="evidence" value="ECO:0007669"/>
    <property type="project" value="InterPro"/>
</dbReference>
<comment type="caution">
    <text evidence="4">The sequence shown here is derived from an EMBL/GenBank/DDBJ whole genome shotgun (WGS) entry which is preliminary data.</text>
</comment>
<feature type="region of interest" description="Disordered" evidence="2">
    <location>
        <begin position="454"/>
        <end position="480"/>
    </location>
</feature>
<dbReference type="InterPro" id="IPR001878">
    <property type="entry name" value="Znf_CCHC"/>
</dbReference>
<dbReference type="SUPFAM" id="SSF57756">
    <property type="entry name" value="Retrovirus zinc finger-like domains"/>
    <property type="match status" value="1"/>
</dbReference>
<feature type="domain" description="CCHC-type" evidence="3">
    <location>
        <begin position="216"/>
        <end position="231"/>
    </location>
</feature>
<dbReference type="GO" id="GO:0008270">
    <property type="term" value="F:zinc ion binding"/>
    <property type="evidence" value="ECO:0007669"/>
    <property type="project" value="UniProtKB-KW"/>
</dbReference>
<organism evidence="4 5">
    <name type="scientific">Pinctada imbricata</name>
    <name type="common">Atlantic pearl-oyster</name>
    <name type="synonym">Pinctada martensii</name>
    <dbReference type="NCBI Taxonomy" id="66713"/>
    <lineage>
        <taxon>Eukaryota</taxon>
        <taxon>Metazoa</taxon>
        <taxon>Spiralia</taxon>
        <taxon>Lophotrochozoa</taxon>
        <taxon>Mollusca</taxon>
        <taxon>Bivalvia</taxon>
        <taxon>Autobranchia</taxon>
        <taxon>Pteriomorphia</taxon>
        <taxon>Pterioida</taxon>
        <taxon>Pterioidea</taxon>
        <taxon>Pteriidae</taxon>
        <taxon>Pinctada</taxon>
    </lineage>
</organism>
<feature type="domain" description="CCHC-type" evidence="3">
    <location>
        <begin position="192"/>
        <end position="207"/>
    </location>
</feature>